<evidence type="ECO:0000256" key="1">
    <source>
        <dbReference type="SAM" id="MobiDB-lite"/>
    </source>
</evidence>
<proteinExistence type="predicted"/>
<dbReference type="PANTHER" id="PTHR19446">
    <property type="entry name" value="REVERSE TRANSCRIPTASES"/>
    <property type="match status" value="1"/>
</dbReference>
<organism evidence="2">
    <name type="scientific">Anopheles gambiae</name>
    <name type="common">African malaria mosquito</name>
    <dbReference type="NCBI Taxonomy" id="7165"/>
    <lineage>
        <taxon>Eukaryota</taxon>
        <taxon>Metazoa</taxon>
        <taxon>Ecdysozoa</taxon>
        <taxon>Arthropoda</taxon>
        <taxon>Hexapoda</taxon>
        <taxon>Insecta</taxon>
        <taxon>Pterygota</taxon>
        <taxon>Neoptera</taxon>
        <taxon>Endopterygota</taxon>
        <taxon>Diptera</taxon>
        <taxon>Nematocera</taxon>
        <taxon>Culicoidea</taxon>
        <taxon>Culicidae</taxon>
        <taxon>Anophelinae</taxon>
        <taxon>Anopheles</taxon>
    </lineage>
</organism>
<accession>A0A0E4G9I2</accession>
<reference evidence="2" key="1">
    <citation type="submission" date="2015-03" db="EMBL/GenBank/DDBJ databases">
        <title>Long non-coding RNA discovery across the genus Anopheles reveals conserved secondary structures within and beyond the Gambiae complex.</title>
        <authorList>
            <person name="Jenkins A."/>
            <person name="Waterhouse R."/>
            <person name="Muskavitch M."/>
        </authorList>
    </citation>
    <scope>NUCLEOTIDE SEQUENCE</scope>
    <source>
        <tissue evidence="2">Whole body</tissue>
    </source>
</reference>
<sequence length="360" mass="42003">MPLADHWRMVERAISTAAEHKIGRLPRREKKEWFDEECRRALSEKYAARARMLRHETRQNVEIYRRLRKQQTMLFQTKQRRFEESDEQLLEQLSQLGDTRLFYRRLKEEWSGFAPKTAMCRDAEGNLLTDEREVIEGWKCYYEGYLNRAETGEAGARGRTRQPPQQQHSSNNSNSIGNSNDEVPPPSLDEIASAIKQLKSNKSAGSDGMAAELFKKGSKRLTVEIHQLIVKVWEQEELPEEWKLGVIYPVHKKGDRLDCSYFRAFTVLNAAYKILFQILFCKLAPLTTNFVGSYQAGFVGGKSTTDQIFTLRQILQKCRERQIPTHHLFIDFKAADDTIDRKELWSIMQRYHFPGKLIPL</sequence>
<dbReference type="SUPFAM" id="SSF56672">
    <property type="entry name" value="DNA/RNA polymerases"/>
    <property type="match status" value="1"/>
</dbReference>
<dbReference type="EMBL" id="HACL01000164">
    <property type="protein sequence ID" value="CFW94458.1"/>
    <property type="molecule type" value="Transcribed_RNA"/>
</dbReference>
<evidence type="ECO:0000313" key="2">
    <source>
        <dbReference type="EMBL" id="CFW94458.1"/>
    </source>
</evidence>
<dbReference type="InterPro" id="IPR043502">
    <property type="entry name" value="DNA/RNA_pol_sf"/>
</dbReference>
<feature type="region of interest" description="Disordered" evidence="1">
    <location>
        <begin position="153"/>
        <end position="187"/>
    </location>
</feature>
<dbReference type="GO" id="GO:0071897">
    <property type="term" value="P:DNA biosynthetic process"/>
    <property type="evidence" value="ECO:0007669"/>
    <property type="project" value="UniProtKB-ARBA"/>
</dbReference>
<name>A0A0E4G9I2_ANOGA</name>
<dbReference type="VEuPathDB" id="VectorBase:AGAMI1_008803"/>
<protein>
    <submittedName>
        <fullName evidence="2">Uncharacterized protein</fullName>
    </submittedName>
</protein>
<dbReference type="AlphaFoldDB" id="A0A0E4G9I2"/>
<feature type="compositionally biased region" description="Low complexity" evidence="1">
    <location>
        <begin position="169"/>
        <end position="180"/>
    </location>
</feature>